<proteinExistence type="predicted"/>
<dbReference type="EMBL" id="KN822056">
    <property type="protein sequence ID" value="KIM61038.1"/>
    <property type="molecule type" value="Genomic_DNA"/>
</dbReference>
<reference evidence="2" key="2">
    <citation type="submission" date="2015-01" db="EMBL/GenBank/DDBJ databases">
        <title>Evolutionary Origins and Diversification of the Mycorrhizal Mutualists.</title>
        <authorList>
            <consortium name="DOE Joint Genome Institute"/>
            <consortium name="Mycorrhizal Genomics Consortium"/>
            <person name="Kohler A."/>
            <person name="Kuo A."/>
            <person name="Nagy L.G."/>
            <person name="Floudas D."/>
            <person name="Copeland A."/>
            <person name="Barry K.W."/>
            <person name="Cichocki N."/>
            <person name="Veneault-Fourrey C."/>
            <person name="LaButti K."/>
            <person name="Lindquist E.A."/>
            <person name="Lipzen A."/>
            <person name="Lundell T."/>
            <person name="Morin E."/>
            <person name="Murat C."/>
            <person name="Riley R."/>
            <person name="Ohm R."/>
            <person name="Sun H."/>
            <person name="Tunlid A."/>
            <person name="Henrissat B."/>
            <person name="Grigoriev I.V."/>
            <person name="Hibbett D.S."/>
            <person name="Martin F."/>
        </authorList>
    </citation>
    <scope>NUCLEOTIDE SEQUENCE [LARGE SCALE GENOMIC DNA]</scope>
    <source>
        <strain evidence="2">Foug A</strain>
    </source>
</reference>
<sequence length="116" mass="12777">MVDGGEVLELELGGLRSEPLEECNLVIMEIGALEDVEVPLTLLCVSRAPQVFPWTKHGFSFAICTHPEGELSGGTLCESDRGQRLQIAGLPLHRRRNYGVTMSQSPCRFEPLLNGR</sequence>
<dbReference type="HOGENOM" id="CLU_2098278_0_0_1"/>
<reference evidence="1 2" key="1">
    <citation type="submission" date="2014-04" db="EMBL/GenBank/DDBJ databases">
        <authorList>
            <consortium name="DOE Joint Genome Institute"/>
            <person name="Kuo A."/>
            <person name="Kohler A."/>
            <person name="Nagy L.G."/>
            <person name="Floudas D."/>
            <person name="Copeland A."/>
            <person name="Barry K.W."/>
            <person name="Cichocki N."/>
            <person name="Veneault-Fourrey C."/>
            <person name="LaButti K."/>
            <person name="Lindquist E.A."/>
            <person name="Lipzen A."/>
            <person name="Lundell T."/>
            <person name="Morin E."/>
            <person name="Murat C."/>
            <person name="Sun H."/>
            <person name="Tunlid A."/>
            <person name="Henrissat B."/>
            <person name="Grigoriev I.V."/>
            <person name="Hibbett D.S."/>
            <person name="Martin F."/>
            <person name="Nordberg H.P."/>
            <person name="Cantor M.N."/>
            <person name="Hua S.X."/>
        </authorList>
    </citation>
    <scope>NUCLEOTIDE SEQUENCE [LARGE SCALE GENOMIC DNA]</scope>
    <source>
        <strain evidence="1 2">Foug A</strain>
    </source>
</reference>
<organism evidence="1 2">
    <name type="scientific">Scleroderma citrinum Foug A</name>
    <dbReference type="NCBI Taxonomy" id="1036808"/>
    <lineage>
        <taxon>Eukaryota</taxon>
        <taxon>Fungi</taxon>
        <taxon>Dikarya</taxon>
        <taxon>Basidiomycota</taxon>
        <taxon>Agaricomycotina</taxon>
        <taxon>Agaricomycetes</taxon>
        <taxon>Agaricomycetidae</taxon>
        <taxon>Boletales</taxon>
        <taxon>Sclerodermatineae</taxon>
        <taxon>Sclerodermataceae</taxon>
        <taxon>Scleroderma</taxon>
    </lineage>
</organism>
<dbReference type="AlphaFoldDB" id="A0A0C2ZHA5"/>
<dbReference type="InParanoid" id="A0A0C2ZHA5"/>
<dbReference type="Proteomes" id="UP000053989">
    <property type="component" value="Unassembled WGS sequence"/>
</dbReference>
<name>A0A0C2ZHA5_9AGAM</name>
<protein>
    <submittedName>
        <fullName evidence="1">Uncharacterized protein</fullName>
    </submittedName>
</protein>
<gene>
    <name evidence="1" type="ORF">SCLCIDRAFT_26189</name>
</gene>
<evidence type="ECO:0000313" key="1">
    <source>
        <dbReference type="EMBL" id="KIM61038.1"/>
    </source>
</evidence>
<accession>A0A0C2ZHA5</accession>
<keyword evidence="2" id="KW-1185">Reference proteome</keyword>
<evidence type="ECO:0000313" key="2">
    <source>
        <dbReference type="Proteomes" id="UP000053989"/>
    </source>
</evidence>